<dbReference type="Pfam" id="PF13807">
    <property type="entry name" value="GNVR"/>
    <property type="match status" value="1"/>
</dbReference>
<keyword evidence="3 7" id="KW-0812">Transmembrane</keyword>
<accession>A0A9C9NDU7</accession>
<feature type="coiled-coil region" evidence="6">
    <location>
        <begin position="322"/>
        <end position="356"/>
    </location>
</feature>
<sequence>MSFARGPSYQTPISKRFSFRMLKPSSTSSAPYRRESTDSLLDLGVVARAFWRGRVLLTAFIIAAIALGLWRAYSLDPFYSAPAYLIIEPENEGIVDLPAGLTGASAPRTGEVAGAISDELRILTSRPVLRAAADRLSLAENPQFNPFLVQPEEPNPWPSILDRVMEAVPFLTQKAEPVAGPASEEPRPEPPSILDRVREALPFLAQNSEAASEPDAVSVSDALMTRAVLARLGAALQVDQQGLSSIVAITATAEDPELAAAVSNAVAEAYIDFRLQQSVDASRQAINWLQSRIVELGQQAENSSKVVNDFRLAENIGNEATLESLSRQLTRLRESLSEATARRLTLEAEVAEATGDGVDPTLQARLENASTREAALSQSVSDMSARLTEIGRNNAELAQLEQRATADSIIYERFLQQTNAVDALETLAQAKAQILEPAEPPFQPAGPDKSLILVIFTFIGALLGAAVVVVREVFRSTVRSRDELREETGLPVLASLPRAPRRARGTIKALEEIRRDPQSEYAEALRG</sequence>
<name>A0A9C9NDU7_9HYPH</name>
<keyword evidence="2" id="KW-1003">Cell membrane</keyword>
<evidence type="ECO:0000259" key="9">
    <source>
        <dbReference type="Pfam" id="PF13807"/>
    </source>
</evidence>
<evidence type="ECO:0000256" key="4">
    <source>
        <dbReference type="ARBA" id="ARBA00022989"/>
    </source>
</evidence>
<feature type="transmembrane region" description="Helical" evidence="7">
    <location>
        <begin position="451"/>
        <end position="470"/>
    </location>
</feature>
<protein>
    <recommendedName>
        <fullName evidence="12">Chain-length determining protein</fullName>
    </recommendedName>
</protein>
<dbReference type="Pfam" id="PF02706">
    <property type="entry name" value="Wzz"/>
    <property type="match status" value="1"/>
</dbReference>
<gene>
    <name evidence="10" type="ORF">ENH89_07805</name>
</gene>
<evidence type="ECO:0008006" key="12">
    <source>
        <dbReference type="Google" id="ProtNLM"/>
    </source>
</evidence>
<keyword evidence="4 7" id="KW-1133">Transmembrane helix</keyword>
<feature type="transmembrane region" description="Helical" evidence="7">
    <location>
        <begin position="55"/>
        <end position="73"/>
    </location>
</feature>
<reference evidence="10" key="1">
    <citation type="journal article" date="2020" name="mSystems">
        <title>Genome- and Community-Level Interaction Insights into Carbon Utilization and Element Cycling Functions of Hydrothermarchaeota in Hydrothermal Sediment.</title>
        <authorList>
            <person name="Zhou Z."/>
            <person name="Liu Y."/>
            <person name="Xu W."/>
            <person name="Pan J."/>
            <person name="Luo Z.H."/>
            <person name="Li M."/>
        </authorList>
    </citation>
    <scope>NUCLEOTIDE SEQUENCE</scope>
    <source>
        <strain evidence="10">HyVt-347</strain>
    </source>
</reference>
<dbReference type="PANTHER" id="PTHR32309:SF13">
    <property type="entry name" value="FERRIC ENTEROBACTIN TRANSPORT PROTEIN FEPE"/>
    <property type="match status" value="1"/>
</dbReference>
<dbReference type="GO" id="GO:0004713">
    <property type="term" value="F:protein tyrosine kinase activity"/>
    <property type="evidence" value="ECO:0007669"/>
    <property type="project" value="TreeGrafter"/>
</dbReference>
<dbReference type="GO" id="GO:0005886">
    <property type="term" value="C:plasma membrane"/>
    <property type="evidence" value="ECO:0007669"/>
    <property type="project" value="UniProtKB-SubCell"/>
</dbReference>
<feature type="domain" description="Tyrosine-protein kinase G-rich" evidence="9">
    <location>
        <begin position="399"/>
        <end position="472"/>
    </location>
</feature>
<comment type="caution">
    <text evidence="10">The sequence shown here is derived from an EMBL/GenBank/DDBJ whole genome shotgun (WGS) entry which is preliminary data.</text>
</comment>
<proteinExistence type="predicted"/>
<organism evidence="10 11">
    <name type="scientific">Aurantimonas coralicida</name>
    <dbReference type="NCBI Taxonomy" id="182270"/>
    <lineage>
        <taxon>Bacteria</taxon>
        <taxon>Pseudomonadati</taxon>
        <taxon>Pseudomonadota</taxon>
        <taxon>Alphaproteobacteria</taxon>
        <taxon>Hyphomicrobiales</taxon>
        <taxon>Aurantimonadaceae</taxon>
        <taxon>Aurantimonas</taxon>
    </lineage>
</organism>
<evidence type="ECO:0000256" key="7">
    <source>
        <dbReference type="SAM" id="Phobius"/>
    </source>
</evidence>
<dbReference type="InterPro" id="IPR050445">
    <property type="entry name" value="Bact_polysacc_biosynth/exp"/>
</dbReference>
<dbReference type="AlphaFoldDB" id="A0A9C9NDU7"/>
<evidence type="ECO:0000256" key="5">
    <source>
        <dbReference type="ARBA" id="ARBA00023136"/>
    </source>
</evidence>
<evidence type="ECO:0000256" key="2">
    <source>
        <dbReference type="ARBA" id="ARBA00022475"/>
    </source>
</evidence>
<keyword evidence="6" id="KW-0175">Coiled coil</keyword>
<evidence type="ECO:0000256" key="3">
    <source>
        <dbReference type="ARBA" id="ARBA00022692"/>
    </source>
</evidence>
<dbReference type="InterPro" id="IPR032807">
    <property type="entry name" value="GNVR"/>
</dbReference>
<evidence type="ECO:0000256" key="1">
    <source>
        <dbReference type="ARBA" id="ARBA00004651"/>
    </source>
</evidence>
<dbReference type="EMBL" id="DRGN01000110">
    <property type="protein sequence ID" value="HEU00245.1"/>
    <property type="molecule type" value="Genomic_DNA"/>
</dbReference>
<evidence type="ECO:0000313" key="11">
    <source>
        <dbReference type="Proteomes" id="UP000885680"/>
    </source>
</evidence>
<dbReference type="InterPro" id="IPR027417">
    <property type="entry name" value="P-loop_NTPase"/>
</dbReference>
<dbReference type="Proteomes" id="UP000885680">
    <property type="component" value="Unassembled WGS sequence"/>
</dbReference>
<comment type="subcellular location">
    <subcellularLocation>
        <location evidence="1">Cell membrane</location>
        <topology evidence="1">Multi-pass membrane protein</topology>
    </subcellularLocation>
</comment>
<dbReference type="InterPro" id="IPR003856">
    <property type="entry name" value="LPS_length_determ_N"/>
</dbReference>
<evidence type="ECO:0000259" key="8">
    <source>
        <dbReference type="Pfam" id="PF02706"/>
    </source>
</evidence>
<dbReference type="PANTHER" id="PTHR32309">
    <property type="entry name" value="TYROSINE-PROTEIN KINASE"/>
    <property type="match status" value="1"/>
</dbReference>
<feature type="non-terminal residue" evidence="10">
    <location>
        <position position="527"/>
    </location>
</feature>
<evidence type="ECO:0000256" key="6">
    <source>
        <dbReference type="SAM" id="Coils"/>
    </source>
</evidence>
<keyword evidence="5 7" id="KW-0472">Membrane</keyword>
<feature type="domain" description="Polysaccharide chain length determinant N-terminal" evidence="8">
    <location>
        <begin position="41"/>
        <end position="134"/>
    </location>
</feature>
<evidence type="ECO:0000313" key="10">
    <source>
        <dbReference type="EMBL" id="HEU00245.1"/>
    </source>
</evidence>
<dbReference type="Gene3D" id="3.40.50.300">
    <property type="entry name" value="P-loop containing nucleotide triphosphate hydrolases"/>
    <property type="match status" value="1"/>
</dbReference>